<dbReference type="AlphaFoldDB" id="A0A1G7HZ78"/>
<dbReference type="Gene3D" id="3.30.590.20">
    <property type="match status" value="1"/>
</dbReference>
<organism evidence="1 2">
    <name type="scientific">Halorientalis regularis</name>
    <dbReference type="NCBI Taxonomy" id="660518"/>
    <lineage>
        <taxon>Archaea</taxon>
        <taxon>Methanobacteriati</taxon>
        <taxon>Methanobacteriota</taxon>
        <taxon>Stenosarchaea group</taxon>
        <taxon>Halobacteria</taxon>
        <taxon>Halobacteriales</taxon>
        <taxon>Haloarculaceae</taxon>
        <taxon>Halorientalis</taxon>
    </lineage>
</organism>
<dbReference type="Proteomes" id="UP000199076">
    <property type="component" value="Unassembled WGS sequence"/>
</dbReference>
<name>A0A1G7HZ78_9EURY</name>
<sequence>MTDPVELVGQSLSPATRDAFEDRVDEQAEFLRTALEQGDLDTEGFAIGLELEVYAVDDGGRLTTIPEGVFEACNKELGLHNAELNTDPDPFTADGLDAQAQALAAQWERAQAAARDHGCDLVLDAMWTTPPAEGSVAYLGDTDDHDGTDLPANMRPVPRYWAIDRHCVNLAGGAVPFDVPGATVEFPTILFESLATSIQPHVQIPDATEFPRYHNLGIRTLGPVLALATNSPFLPGDMYDDGVDPETLLDETHHELRIAAFEQSVNHTDPPKVRVPDDLETDTDAVDYVVDDPLLAPFLAEWVEGAEEGFTGEIWEFDHKRGTFWRWLRGVIGGDHVDGIGGRRSIRIEYRPLPTQPSIRDIVGFQALVGGLLRGLVAADHPLGDLDHDAAERSFYAAVENGLDAELAWITADGERTDDSEIIFPEVFEFARRGLAEQGIDDATADRYLGPLEARWDERTTPSQWKIGRARAELDAGASLDEALATMQSEYARLSREHDTFADWL</sequence>
<reference evidence="2" key="1">
    <citation type="submission" date="2016-10" db="EMBL/GenBank/DDBJ databases">
        <authorList>
            <person name="Varghese N."/>
            <person name="Submissions S."/>
        </authorList>
    </citation>
    <scope>NUCLEOTIDE SEQUENCE [LARGE SCALE GENOMIC DNA]</scope>
    <source>
        <strain evidence="2">IBRC-M 10760</strain>
    </source>
</reference>
<dbReference type="PANTHER" id="PTHR36510:SF1">
    <property type="entry name" value="GLUTAMATE--CYSTEINE LIGASE 2-RELATED"/>
    <property type="match status" value="1"/>
</dbReference>
<proteinExistence type="predicted"/>
<dbReference type="OrthoDB" id="194541at2157"/>
<dbReference type="InterPro" id="IPR014746">
    <property type="entry name" value="Gln_synth/guanido_kin_cat_dom"/>
</dbReference>
<dbReference type="EMBL" id="FNBK01000003">
    <property type="protein sequence ID" value="SDF05857.1"/>
    <property type="molecule type" value="Genomic_DNA"/>
</dbReference>
<evidence type="ECO:0008006" key="3">
    <source>
        <dbReference type="Google" id="ProtNLM"/>
    </source>
</evidence>
<dbReference type="RefSeq" id="WP_092689005.1">
    <property type="nucleotide sequence ID" value="NZ_FNBK01000003.1"/>
</dbReference>
<dbReference type="PANTHER" id="PTHR36510">
    <property type="entry name" value="GLUTAMATE--CYSTEINE LIGASE 2-RELATED"/>
    <property type="match status" value="1"/>
</dbReference>
<dbReference type="Pfam" id="PF04107">
    <property type="entry name" value="GCS2"/>
    <property type="match status" value="1"/>
</dbReference>
<gene>
    <name evidence="1" type="ORF">SAMN05216218_103221</name>
</gene>
<evidence type="ECO:0000313" key="1">
    <source>
        <dbReference type="EMBL" id="SDF05857.1"/>
    </source>
</evidence>
<dbReference type="InterPro" id="IPR050141">
    <property type="entry name" value="GCL_type2/YbdK_subfam"/>
</dbReference>
<protein>
    <recommendedName>
        <fullName evidence="3">Gamma-glutamyl:cysteine ligase YbdK, ATP-grasp superfamily</fullName>
    </recommendedName>
</protein>
<dbReference type="GO" id="GO:0016879">
    <property type="term" value="F:ligase activity, forming carbon-nitrogen bonds"/>
    <property type="evidence" value="ECO:0007669"/>
    <property type="project" value="TreeGrafter"/>
</dbReference>
<dbReference type="InterPro" id="IPR006336">
    <property type="entry name" value="GCS2"/>
</dbReference>
<evidence type="ECO:0000313" key="2">
    <source>
        <dbReference type="Proteomes" id="UP000199076"/>
    </source>
</evidence>
<accession>A0A1G7HZ78</accession>
<dbReference type="SUPFAM" id="SSF55931">
    <property type="entry name" value="Glutamine synthetase/guanido kinase"/>
    <property type="match status" value="1"/>
</dbReference>
<keyword evidence="2" id="KW-1185">Reference proteome</keyword>